<evidence type="ECO:0000256" key="8">
    <source>
        <dbReference type="ARBA" id="ARBA00047326"/>
    </source>
</evidence>
<dbReference type="Proteomes" id="UP001197609">
    <property type="component" value="Unassembled WGS sequence"/>
</dbReference>
<feature type="domain" description="Radical SAM core" evidence="10">
    <location>
        <begin position="63"/>
        <end position="279"/>
    </location>
</feature>
<keyword evidence="7 9" id="KW-0411">Iron-sulfur</keyword>
<dbReference type="GO" id="GO:0016992">
    <property type="term" value="F:lipoate synthase activity"/>
    <property type="evidence" value="ECO:0007669"/>
    <property type="project" value="UniProtKB-UniRule"/>
</dbReference>
<sequence length="312" mass="34680">MLQPAKATPLISLPEIFGSPKPPWLKVKAPGSPNYLRLKRLLQERQLHTICEEALCPNIGECWQQLTATFLILGEVCTRNCSFCAATHGRPTELDPTEPERVAKAVYELGLVHAVITSVNRDDLIDGGARIFATVIRRIRELSPNCSIEVLVPDFRGSEAALRTVVDAAPTILNHNIETVPRLYREVRPGARYEQSLELLAGARRTLPELVTKSGIIMGFGEEWQELLRTMADLRGVDCDILTLGQYLRPSRAHLPVMKYYTPEEFKELKAIGEGMGFKHVESGPLVRSSYHARGQAEEVGRKRESGLSACG</sequence>
<reference evidence="11 12" key="1">
    <citation type="journal article" date="2021" name="bioRxiv">
        <title>Unraveling nitrogen, sulfur and carbon metabolic pathways and microbial community transcriptional responses to substrate deprivation and toxicity stresses in a bioreactor mimicking anoxic brackish coastal sediment conditions.</title>
        <authorList>
            <person name="Martins P.D."/>
            <person name="Echeveste M.J."/>
            <person name="Arshad A."/>
            <person name="Kurth J."/>
            <person name="Ouboter H."/>
            <person name="Jetten M.S.M."/>
            <person name="Welte C.U."/>
        </authorList>
    </citation>
    <scope>NUCLEOTIDE SEQUENCE [LARGE SCALE GENOMIC DNA]</scope>
    <source>
        <strain evidence="11">MAG_38</strain>
    </source>
</reference>
<evidence type="ECO:0000256" key="4">
    <source>
        <dbReference type="ARBA" id="ARBA00022691"/>
    </source>
</evidence>
<dbReference type="PIRSF" id="PIRSF005963">
    <property type="entry name" value="Lipoyl_synth"/>
    <property type="match status" value="1"/>
</dbReference>
<feature type="binding site" evidence="9">
    <location>
        <position position="62"/>
    </location>
    <ligand>
        <name>[4Fe-4S] cluster</name>
        <dbReference type="ChEBI" id="CHEBI:49883"/>
        <label>1</label>
    </ligand>
</feature>
<dbReference type="InterPro" id="IPR031691">
    <property type="entry name" value="LIAS_N"/>
</dbReference>
<evidence type="ECO:0000313" key="12">
    <source>
        <dbReference type="Proteomes" id="UP001197609"/>
    </source>
</evidence>
<evidence type="ECO:0000256" key="1">
    <source>
        <dbReference type="ARBA" id="ARBA00022485"/>
    </source>
</evidence>
<dbReference type="GO" id="GO:0051539">
    <property type="term" value="F:4 iron, 4 sulfur cluster binding"/>
    <property type="evidence" value="ECO:0007669"/>
    <property type="project" value="UniProtKB-UniRule"/>
</dbReference>
<comment type="pathway">
    <text evidence="9">Protein modification; protein lipoylation via endogenous pathway; protein N(6)-(lipoyl)lysine from octanoyl-[acyl-carrier-protein]: step 2/2.</text>
</comment>
<keyword evidence="3 9" id="KW-0808">Transferase</keyword>
<dbReference type="InterPro" id="IPR006638">
    <property type="entry name" value="Elp3/MiaA/NifB-like_rSAM"/>
</dbReference>
<feature type="binding site" evidence="9">
    <location>
        <position position="51"/>
    </location>
    <ligand>
        <name>[4Fe-4S] cluster</name>
        <dbReference type="ChEBI" id="CHEBI:49883"/>
        <label>1</label>
    </ligand>
</feature>
<evidence type="ECO:0000256" key="2">
    <source>
        <dbReference type="ARBA" id="ARBA00022490"/>
    </source>
</evidence>
<dbReference type="Gene3D" id="3.20.20.70">
    <property type="entry name" value="Aldolase class I"/>
    <property type="match status" value="1"/>
</dbReference>
<comment type="function">
    <text evidence="9">Catalyzes the radical-mediated insertion of two sulfur atoms into the C-6 and C-8 positions of the octanoyl moiety bound to the lipoyl domains of lipoate-dependent enzymes, thereby converting the octanoylated domains into lipoylated derivatives.</text>
</comment>
<dbReference type="Pfam" id="PF16881">
    <property type="entry name" value="LIAS_N"/>
    <property type="match status" value="1"/>
</dbReference>
<dbReference type="SUPFAM" id="SSF102114">
    <property type="entry name" value="Radical SAM enzymes"/>
    <property type="match status" value="1"/>
</dbReference>
<feature type="binding site" evidence="9">
    <location>
        <position position="84"/>
    </location>
    <ligand>
        <name>[4Fe-4S] cluster</name>
        <dbReference type="ChEBI" id="CHEBI:49883"/>
        <label>2</label>
        <note>4Fe-4S-S-AdoMet</note>
    </ligand>
</feature>
<dbReference type="PROSITE" id="PS51918">
    <property type="entry name" value="RADICAL_SAM"/>
    <property type="match status" value="1"/>
</dbReference>
<feature type="binding site" evidence="9">
    <location>
        <position position="81"/>
    </location>
    <ligand>
        <name>[4Fe-4S] cluster</name>
        <dbReference type="ChEBI" id="CHEBI:49883"/>
        <label>2</label>
        <note>4Fe-4S-S-AdoMet</note>
    </ligand>
</feature>
<gene>
    <name evidence="9 11" type="primary">lipA</name>
    <name evidence="11" type="ORF">K8G79_06535</name>
</gene>
<dbReference type="NCBIfam" id="TIGR00510">
    <property type="entry name" value="lipA"/>
    <property type="match status" value="1"/>
</dbReference>
<organism evidence="11 12">
    <name type="scientific">Candidatus Methylomirabilis tolerans</name>
    <dbReference type="NCBI Taxonomy" id="3123416"/>
    <lineage>
        <taxon>Bacteria</taxon>
        <taxon>Candidatus Methylomirabilota</taxon>
        <taxon>Candidatus Methylomirabilia</taxon>
        <taxon>Candidatus Methylomirabilales</taxon>
        <taxon>Candidatus Methylomirabilaceae</taxon>
        <taxon>Candidatus Methylomirabilis</taxon>
    </lineage>
</organism>
<dbReference type="Pfam" id="PF04055">
    <property type="entry name" value="Radical_SAM"/>
    <property type="match status" value="1"/>
</dbReference>
<dbReference type="InterPro" id="IPR003698">
    <property type="entry name" value="Lipoyl_synth"/>
</dbReference>
<evidence type="ECO:0000256" key="5">
    <source>
        <dbReference type="ARBA" id="ARBA00022723"/>
    </source>
</evidence>
<dbReference type="HAMAP" id="MF_00206">
    <property type="entry name" value="Lipoyl_synth"/>
    <property type="match status" value="1"/>
</dbReference>
<comment type="subcellular location">
    <subcellularLocation>
        <location evidence="9">Cytoplasm</location>
    </subcellularLocation>
</comment>
<keyword evidence="5 9" id="KW-0479">Metal-binding</keyword>
<dbReference type="InterPro" id="IPR013785">
    <property type="entry name" value="Aldolase_TIM"/>
</dbReference>
<evidence type="ECO:0000256" key="6">
    <source>
        <dbReference type="ARBA" id="ARBA00023004"/>
    </source>
</evidence>
<proteinExistence type="inferred from homology"/>
<comment type="catalytic activity">
    <reaction evidence="8 9">
        <text>[[Fe-S] cluster scaffold protein carrying a second [4Fe-4S](2+) cluster] + N(6)-octanoyl-L-lysyl-[protein] + 2 oxidized [2Fe-2S]-[ferredoxin] + 2 S-adenosyl-L-methionine + 4 H(+) = [[Fe-S] cluster scaffold protein] + N(6)-[(R)-dihydrolipoyl]-L-lysyl-[protein] + 4 Fe(3+) + 2 hydrogen sulfide + 2 5'-deoxyadenosine + 2 L-methionine + 2 reduced [2Fe-2S]-[ferredoxin]</text>
        <dbReference type="Rhea" id="RHEA:16585"/>
        <dbReference type="Rhea" id="RHEA-COMP:9928"/>
        <dbReference type="Rhea" id="RHEA-COMP:10000"/>
        <dbReference type="Rhea" id="RHEA-COMP:10001"/>
        <dbReference type="Rhea" id="RHEA-COMP:10475"/>
        <dbReference type="Rhea" id="RHEA-COMP:14568"/>
        <dbReference type="Rhea" id="RHEA-COMP:14569"/>
        <dbReference type="ChEBI" id="CHEBI:15378"/>
        <dbReference type="ChEBI" id="CHEBI:17319"/>
        <dbReference type="ChEBI" id="CHEBI:29034"/>
        <dbReference type="ChEBI" id="CHEBI:29919"/>
        <dbReference type="ChEBI" id="CHEBI:33722"/>
        <dbReference type="ChEBI" id="CHEBI:33737"/>
        <dbReference type="ChEBI" id="CHEBI:33738"/>
        <dbReference type="ChEBI" id="CHEBI:57844"/>
        <dbReference type="ChEBI" id="CHEBI:59789"/>
        <dbReference type="ChEBI" id="CHEBI:78809"/>
        <dbReference type="ChEBI" id="CHEBI:83100"/>
        <dbReference type="EC" id="2.8.1.8"/>
    </reaction>
</comment>
<keyword evidence="1 9" id="KW-0004">4Fe-4S</keyword>
<feature type="binding site" evidence="9">
    <location>
        <position position="77"/>
    </location>
    <ligand>
        <name>[4Fe-4S] cluster</name>
        <dbReference type="ChEBI" id="CHEBI:49883"/>
        <label>2</label>
        <note>4Fe-4S-S-AdoMet</note>
    </ligand>
</feature>
<dbReference type="NCBIfam" id="NF004019">
    <property type="entry name" value="PRK05481.1"/>
    <property type="match status" value="1"/>
</dbReference>
<comment type="caution">
    <text evidence="11">The sequence shown here is derived from an EMBL/GenBank/DDBJ whole genome shotgun (WGS) entry which is preliminary data.</text>
</comment>
<comment type="cofactor">
    <cofactor evidence="9">
        <name>[4Fe-4S] cluster</name>
        <dbReference type="ChEBI" id="CHEBI:49883"/>
    </cofactor>
    <text evidence="9">Binds 2 [4Fe-4S] clusters per subunit. One cluster is coordinated with 3 cysteines and an exchangeable S-adenosyl-L-methionine.</text>
</comment>
<dbReference type="GO" id="GO:0009249">
    <property type="term" value="P:protein lipoylation"/>
    <property type="evidence" value="ECO:0007669"/>
    <property type="project" value="UniProtKB-UniRule"/>
</dbReference>
<dbReference type="PANTHER" id="PTHR10949:SF0">
    <property type="entry name" value="LIPOYL SYNTHASE, MITOCHONDRIAL"/>
    <property type="match status" value="1"/>
</dbReference>
<keyword evidence="6 9" id="KW-0408">Iron</keyword>
<keyword evidence="4 9" id="KW-0949">S-adenosyl-L-methionine</keyword>
<evidence type="ECO:0000256" key="9">
    <source>
        <dbReference type="HAMAP-Rule" id="MF_00206"/>
    </source>
</evidence>
<dbReference type="GO" id="GO:0046872">
    <property type="term" value="F:metal ion binding"/>
    <property type="evidence" value="ECO:0007669"/>
    <property type="project" value="UniProtKB-KW"/>
</dbReference>
<evidence type="ECO:0000256" key="3">
    <source>
        <dbReference type="ARBA" id="ARBA00022679"/>
    </source>
</evidence>
<dbReference type="PANTHER" id="PTHR10949">
    <property type="entry name" value="LIPOYL SYNTHASE"/>
    <property type="match status" value="1"/>
</dbReference>
<dbReference type="EMBL" id="JAIOIU010000080">
    <property type="protein sequence ID" value="MBZ0159774.1"/>
    <property type="molecule type" value="Genomic_DNA"/>
</dbReference>
<dbReference type="AlphaFoldDB" id="A0AAJ1AHD0"/>
<dbReference type="InterPro" id="IPR058240">
    <property type="entry name" value="rSAM_sf"/>
</dbReference>
<dbReference type="CDD" id="cd01335">
    <property type="entry name" value="Radical_SAM"/>
    <property type="match status" value="1"/>
</dbReference>
<dbReference type="SFLD" id="SFLDS00029">
    <property type="entry name" value="Radical_SAM"/>
    <property type="match status" value="1"/>
</dbReference>
<comment type="similarity">
    <text evidence="9">Belongs to the radical SAM superfamily. Lipoyl synthase family.</text>
</comment>
<evidence type="ECO:0000259" key="10">
    <source>
        <dbReference type="PROSITE" id="PS51918"/>
    </source>
</evidence>
<feature type="binding site" evidence="9">
    <location>
        <position position="56"/>
    </location>
    <ligand>
        <name>[4Fe-4S] cluster</name>
        <dbReference type="ChEBI" id="CHEBI:49883"/>
        <label>1</label>
    </ligand>
</feature>
<accession>A0AAJ1AHD0</accession>
<keyword evidence="2 9" id="KW-0963">Cytoplasm</keyword>
<dbReference type="SMART" id="SM00729">
    <property type="entry name" value="Elp3"/>
    <property type="match status" value="1"/>
</dbReference>
<dbReference type="NCBIfam" id="NF009544">
    <property type="entry name" value="PRK12928.1"/>
    <property type="match status" value="1"/>
</dbReference>
<evidence type="ECO:0000313" key="11">
    <source>
        <dbReference type="EMBL" id="MBZ0159774.1"/>
    </source>
</evidence>
<name>A0AAJ1AHD0_9BACT</name>
<dbReference type="GO" id="GO:0005737">
    <property type="term" value="C:cytoplasm"/>
    <property type="evidence" value="ECO:0007669"/>
    <property type="project" value="UniProtKB-SubCell"/>
</dbReference>
<dbReference type="EC" id="2.8.1.8" evidence="9"/>
<dbReference type="SFLD" id="SFLDF00271">
    <property type="entry name" value="lipoyl_synthase"/>
    <property type="match status" value="1"/>
</dbReference>
<dbReference type="FunFam" id="3.20.20.70:FF:000040">
    <property type="entry name" value="Lipoyl synthase"/>
    <property type="match status" value="1"/>
</dbReference>
<dbReference type="InterPro" id="IPR007197">
    <property type="entry name" value="rSAM"/>
</dbReference>
<protein>
    <recommendedName>
        <fullName evidence="9">Lipoyl synthase</fullName>
        <ecNumber evidence="9">2.8.1.8</ecNumber>
    </recommendedName>
    <alternativeName>
        <fullName evidence="9">Lip-syn</fullName>
        <shortName evidence="9">LS</shortName>
    </alternativeName>
    <alternativeName>
        <fullName evidence="9">Lipoate synthase</fullName>
    </alternativeName>
    <alternativeName>
        <fullName evidence="9">Lipoic acid synthase</fullName>
    </alternativeName>
    <alternativeName>
        <fullName evidence="9">Sulfur insertion protein LipA</fullName>
    </alternativeName>
</protein>
<evidence type="ECO:0000256" key="7">
    <source>
        <dbReference type="ARBA" id="ARBA00023014"/>
    </source>
</evidence>
<feature type="binding site" evidence="9">
    <location>
        <position position="290"/>
    </location>
    <ligand>
        <name>[4Fe-4S] cluster</name>
        <dbReference type="ChEBI" id="CHEBI:49883"/>
        <label>1</label>
    </ligand>
</feature>
<dbReference type="SFLD" id="SFLDG01058">
    <property type="entry name" value="lipoyl_synthase_like"/>
    <property type="match status" value="1"/>
</dbReference>